<evidence type="ECO:0000313" key="4">
    <source>
        <dbReference type="EMBL" id="ESR26018.1"/>
    </source>
</evidence>
<dbReference type="EMBL" id="AWXZ01000017">
    <property type="protein sequence ID" value="ESR26018.1"/>
    <property type="molecule type" value="Genomic_DNA"/>
</dbReference>
<gene>
    <name evidence="4" type="ORF">N177_1353</name>
</gene>
<dbReference type="NCBIfam" id="TIGR02258">
    <property type="entry name" value="2_5_ligase"/>
    <property type="match status" value="1"/>
</dbReference>
<dbReference type="PANTHER" id="PTHR35561:SF1">
    <property type="entry name" value="RNA 2',3'-CYCLIC PHOSPHODIESTERASE"/>
    <property type="match status" value="1"/>
</dbReference>
<protein>
    <recommendedName>
        <fullName evidence="2">RNA 2',3'-cyclic phosphodiesterase</fullName>
        <shortName evidence="2">RNA 2',3'-CPDase</shortName>
        <ecNumber evidence="2">3.1.4.58</ecNumber>
    </recommendedName>
</protein>
<evidence type="ECO:0000256" key="2">
    <source>
        <dbReference type="HAMAP-Rule" id="MF_01940"/>
    </source>
</evidence>
<dbReference type="PATRIC" id="fig|631454.5.peg.1338"/>
<dbReference type="SUPFAM" id="SSF55144">
    <property type="entry name" value="LigT-like"/>
    <property type="match status" value="1"/>
</dbReference>
<evidence type="ECO:0000256" key="1">
    <source>
        <dbReference type="ARBA" id="ARBA00022801"/>
    </source>
</evidence>
<comment type="caution">
    <text evidence="4">The sequence shown here is derived from an EMBL/GenBank/DDBJ whole genome shotgun (WGS) entry which is preliminary data.</text>
</comment>
<dbReference type="GO" id="GO:0008664">
    <property type="term" value="F:RNA 2',3'-cyclic 3'-phosphodiesterase activity"/>
    <property type="evidence" value="ECO:0007669"/>
    <property type="project" value="UniProtKB-EC"/>
</dbReference>
<comment type="function">
    <text evidence="2">Hydrolyzes RNA 2',3'-cyclic phosphodiester to an RNA 2'-phosphomonoester.</text>
</comment>
<keyword evidence="5" id="KW-1185">Reference proteome</keyword>
<dbReference type="RefSeq" id="WP_023431498.1">
    <property type="nucleotide sequence ID" value="NZ_AWXZ01000017.1"/>
</dbReference>
<dbReference type="Proteomes" id="UP000017819">
    <property type="component" value="Unassembled WGS sequence"/>
</dbReference>
<dbReference type="InterPro" id="IPR009097">
    <property type="entry name" value="Cyclic_Pdiesterase"/>
</dbReference>
<accession>V4TJC1</accession>
<feature type="domain" description="Phosphoesterase HXTX" evidence="3">
    <location>
        <begin position="91"/>
        <end position="164"/>
    </location>
</feature>
<dbReference type="EC" id="3.1.4.58" evidence="2"/>
<keyword evidence="1 2" id="KW-0378">Hydrolase</keyword>
<dbReference type="Pfam" id="PF02834">
    <property type="entry name" value="LigT_PEase"/>
    <property type="match status" value="2"/>
</dbReference>
<feature type="domain" description="Phosphoesterase HXTX" evidence="3">
    <location>
        <begin position="8"/>
        <end position="82"/>
    </location>
</feature>
<feature type="short sequence motif" description="HXTX 1" evidence="2">
    <location>
        <begin position="37"/>
        <end position="40"/>
    </location>
</feature>
<comment type="caution">
    <text evidence="2">Lacks conserved residue(s) required for the propagation of feature annotation.</text>
</comment>
<dbReference type="InterPro" id="IPR014051">
    <property type="entry name" value="Phosphoesterase_HXTX"/>
</dbReference>
<dbReference type="STRING" id="631454.N177_1353"/>
<name>V4TJC1_9HYPH</name>
<comment type="similarity">
    <text evidence="2">Belongs to the 2H phosphoesterase superfamily. ThpR family.</text>
</comment>
<dbReference type="GO" id="GO:0004113">
    <property type="term" value="F:2',3'-cyclic-nucleotide 3'-phosphodiesterase activity"/>
    <property type="evidence" value="ECO:0007669"/>
    <property type="project" value="InterPro"/>
</dbReference>
<reference evidence="4 5" key="1">
    <citation type="journal article" date="2014" name="Genome Announc.">
        <title>Draft Genome Sequence of Lutibaculum baratangense Strain AMV1T, Isolated from a Mud Volcano in Andamans, India.</title>
        <authorList>
            <person name="Singh A."/>
            <person name="Sreenivas A."/>
            <person name="Sathyanarayana Reddy G."/>
            <person name="Pinnaka A.K."/>
            <person name="Shivaji S."/>
        </authorList>
    </citation>
    <scope>NUCLEOTIDE SEQUENCE [LARGE SCALE GENOMIC DNA]</scope>
    <source>
        <strain evidence="4 5">AMV1</strain>
    </source>
</reference>
<dbReference type="GO" id="GO:0016874">
    <property type="term" value="F:ligase activity"/>
    <property type="evidence" value="ECO:0007669"/>
    <property type="project" value="UniProtKB-KW"/>
</dbReference>
<evidence type="ECO:0000259" key="3">
    <source>
        <dbReference type="Pfam" id="PF02834"/>
    </source>
</evidence>
<dbReference type="AlphaFoldDB" id="V4TJC1"/>
<dbReference type="PANTHER" id="PTHR35561">
    <property type="entry name" value="RNA 2',3'-CYCLIC PHOSPHODIESTERASE"/>
    <property type="match status" value="1"/>
</dbReference>
<dbReference type="Gene3D" id="3.90.1140.10">
    <property type="entry name" value="Cyclic phosphodiesterase"/>
    <property type="match status" value="1"/>
</dbReference>
<dbReference type="eggNOG" id="COG1514">
    <property type="taxonomic scope" value="Bacteria"/>
</dbReference>
<comment type="catalytic activity">
    <reaction evidence="2">
        <text>a 3'-end 2',3'-cyclophospho-ribonucleotide-RNA + H2O = a 3'-end 2'-phospho-ribonucleotide-RNA + H(+)</text>
        <dbReference type="Rhea" id="RHEA:11828"/>
        <dbReference type="Rhea" id="RHEA-COMP:10464"/>
        <dbReference type="Rhea" id="RHEA-COMP:17353"/>
        <dbReference type="ChEBI" id="CHEBI:15377"/>
        <dbReference type="ChEBI" id="CHEBI:15378"/>
        <dbReference type="ChEBI" id="CHEBI:83064"/>
        <dbReference type="ChEBI" id="CHEBI:173113"/>
        <dbReference type="EC" id="3.1.4.58"/>
    </reaction>
</comment>
<keyword evidence="4" id="KW-0436">Ligase</keyword>
<sequence>MPRLFTGLEIPEAVAAHLTTLRGGLSGARWIDPENYHVTLRFIGDVENGTAAEVHEALRRVRRGPFTLQLTGLDAFGGRKPHSIHASVQPSPALHALQAEHERLMQMIGLPPEGRRYSPHVMIARLRGVSAGSVAGYLEGRGGFMSMPFEVTQFVLFSARASTGGGPYVVEEEYPLEGG</sequence>
<feature type="active site" description="Proton donor" evidence="2">
    <location>
        <position position="37"/>
    </location>
</feature>
<evidence type="ECO:0000313" key="5">
    <source>
        <dbReference type="Proteomes" id="UP000017819"/>
    </source>
</evidence>
<dbReference type="InterPro" id="IPR004175">
    <property type="entry name" value="RNA_CPDase"/>
</dbReference>
<dbReference type="OrthoDB" id="9793819at2"/>
<feature type="active site" description="Proton acceptor" evidence="2">
    <location>
        <position position="120"/>
    </location>
</feature>
<organism evidence="4 5">
    <name type="scientific">Lutibaculum baratangense AMV1</name>
    <dbReference type="NCBI Taxonomy" id="631454"/>
    <lineage>
        <taxon>Bacteria</taxon>
        <taxon>Pseudomonadati</taxon>
        <taxon>Pseudomonadota</taxon>
        <taxon>Alphaproteobacteria</taxon>
        <taxon>Hyphomicrobiales</taxon>
        <taxon>Tepidamorphaceae</taxon>
        <taxon>Lutibaculum</taxon>
    </lineage>
</organism>
<proteinExistence type="inferred from homology"/>
<dbReference type="HAMAP" id="MF_01940">
    <property type="entry name" value="RNA_CPDase"/>
    <property type="match status" value="1"/>
</dbReference>